<feature type="transmembrane region" description="Helical" evidence="11">
    <location>
        <begin position="84"/>
        <end position="108"/>
    </location>
</feature>
<dbReference type="HAMAP" id="MF_01393">
    <property type="entry name" value="ATP_synth_a_bact"/>
    <property type="match status" value="1"/>
</dbReference>
<keyword evidence="8" id="KW-0406">Ion transport</keyword>
<dbReference type="PRINTS" id="PR00123">
    <property type="entry name" value="ATPASEA"/>
</dbReference>
<name>H5SPA4_9ZZZZ</name>
<dbReference type="PANTHER" id="PTHR42823">
    <property type="entry name" value="ATP SYNTHASE SUBUNIT A, CHLOROPLASTIC"/>
    <property type="match status" value="1"/>
</dbReference>
<dbReference type="AlphaFoldDB" id="H5SPA4"/>
<comment type="similarity">
    <text evidence="2">Belongs to the ATPase A chain family.</text>
</comment>
<keyword evidence="9 11" id="KW-0472">Membrane</keyword>
<keyword evidence="5 11" id="KW-0812">Transmembrane</keyword>
<evidence type="ECO:0000256" key="8">
    <source>
        <dbReference type="ARBA" id="ARBA00023065"/>
    </source>
</evidence>
<keyword evidence="3" id="KW-0813">Transport</keyword>
<dbReference type="GO" id="GO:0005886">
    <property type="term" value="C:plasma membrane"/>
    <property type="evidence" value="ECO:0007669"/>
    <property type="project" value="TreeGrafter"/>
</dbReference>
<proteinExistence type="inferred from homology"/>
<reference evidence="12" key="2">
    <citation type="journal article" date="2012" name="PLoS ONE">
        <title>A Deeply Branching Thermophilic Bacterium with an Ancient Acetyl-CoA Pathway Dominates a Subsurface Ecosystem.</title>
        <authorList>
            <person name="Takami H."/>
            <person name="Noguchi H."/>
            <person name="Takaki Y."/>
            <person name="Uchiyama I."/>
            <person name="Toyoda A."/>
            <person name="Nishi S."/>
            <person name="Chee G.-J."/>
            <person name="Arai W."/>
            <person name="Nunoura T."/>
            <person name="Itoh T."/>
            <person name="Hattori M."/>
            <person name="Takai K."/>
        </authorList>
    </citation>
    <scope>NUCLEOTIDE SEQUENCE</scope>
</reference>
<dbReference type="NCBIfam" id="TIGR01131">
    <property type="entry name" value="ATP_synt_6_or_A"/>
    <property type="match status" value="1"/>
</dbReference>
<gene>
    <name evidence="12" type="ORF">HGMM_F53F08C33</name>
</gene>
<dbReference type="InterPro" id="IPR023011">
    <property type="entry name" value="ATP_synth_F0_asu_AS"/>
</dbReference>
<dbReference type="InterPro" id="IPR000568">
    <property type="entry name" value="ATP_synth_F0_asu"/>
</dbReference>
<evidence type="ECO:0000256" key="7">
    <source>
        <dbReference type="ARBA" id="ARBA00022989"/>
    </source>
</evidence>
<keyword evidence="6" id="KW-0375">Hydrogen ion transport</keyword>
<reference evidence="12" key="1">
    <citation type="journal article" date="2005" name="Environ. Microbiol.">
        <title>Genetic and functional properties of uncultivated thermophilic crenarchaeotes from a subsurface gold mine as revealed by analysis of genome fragments.</title>
        <authorList>
            <person name="Nunoura T."/>
            <person name="Hirayama H."/>
            <person name="Takami H."/>
            <person name="Oida H."/>
            <person name="Nishi S."/>
            <person name="Shimamura S."/>
            <person name="Suzuki Y."/>
            <person name="Inagaki F."/>
            <person name="Takai K."/>
            <person name="Nealson K.H."/>
            <person name="Horikoshi K."/>
        </authorList>
    </citation>
    <scope>NUCLEOTIDE SEQUENCE</scope>
</reference>
<dbReference type="CDD" id="cd00310">
    <property type="entry name" value="ATP-synt_Fo_a_6"/>
    <property type="match status" value="1"/>
</dbReference>
<dbReference type="GO" id="GO:0045259">
    <property type="term" value="C:proton-transporting ATP synthase complex"/>
    <property type="evidence" value="ECO:0007669"/>
    <property type="project" value="UniProtKB-KW"/>
</dbReference>
<organism evidence="12">
    <name type="scientific">uncultured prokaryote</name>
    <dbReference type="NCBI Taxonomy" id="198431"/>
    <lineage>
        <taxon>unclassified sequences</taxon>
        <taxon>environmental samples</taxon>
    </lineage>
</organism>
<dbReference type="EMBL" id="AP011790">
    <property type="protein sequence ID" value="BAL57996.1"/>
    <property type="molecule type" value="Genomic_DNA"/>
</dbReference>
<feature type="transmembrane region" description="Helical" evidence="11">
    <location>
        <begin position="114"/>
        <end position="132"/>
    </location>
</feature>
<evidence type="ECO:0000256" key="6">
    <source>
        <dbReference type="ARBA" id="ARBA00022781"/>
    </source>
</evidence>
<keyword evidence="7 11" id="KW-1133">Transmembrane helix</keyword>
<evidence type="ECO:0000256" key="1">
    <source>
        <dbReference type="ARBA" id="ARBA00004141"/>
    </source>
</evidence>
<evidence type="ECO:0000256" key="3">
    <source>
        <dbReference type="ARBA" id="ARBA00022448"/>
    </source>
</evidence>
<feature type="transmembrane region" description="Helical" evidence="11">
    <location>
        <begin position="20"/>
        <end position="40"/>
    </location>
</feature>
<protein>
    <submittedName>
        <fullName evidence="12">F-type H+-transporting ATPase subunit a</fullName>
    </submittedName>
</protein>
<evidence type="ECO:0000256" key="11">
    <source>
        <dbReference type="SAM" id="Phobius"/>
    </source>
</evidence>
<feature type="transmembrane region" description="Helical" evidence="11">
    <location>
        <begin position="191"/>
        <end position="224"/>
    </location>
</feature>
<comment type="subcellular location">
    <subcellularLocation>
        <location evidence="1">Membrane</location>
        <topology evidence="1">Multi-pass membrane protein</topology>
    </subcellularLocation>
</comment>
<dbReference type="InterPro" id="IPR035908">
    <property type="entry name" value="F0_ATP_A_sf"/>
</dbReference>
<keyword evidence="4" id="KW-0138">CF(0)</keyword>
<evidence type="ECO:0000256" key="9">
    <source>
        <dbReference type="ARBA" id="ARBA00023136"/>
    </source>
</evidence>
<dbReference type="Pfam" id="PF00119">
    <property type="entry name" value="ATP-synt_A"/>
    <property type="match status" value="1"/>
</dbReference>
<feature type="transmembrane region" description="Helical" evidence="11">
    <location>
        <begin position="144"/>
        <end position="165"/>
    </location>
</feature>
<dbReference type="SUPFAM" id="SSF81336">
    <property type="entry name" value="F1F0 ATP synthase subunit A"/>
    <property type="match status" value="1"/>
</dbReference>
<dbReference type="PANTHER" id="PTHR42823:SF3">
    <property type="entry name" value="ATP SYNTHASE SUBUNIT A, CHLOROPLASTIC"/>
    <property type="match status" value="1"/>
</dbReference>
<evidence type="ECO:0000256" key="5">
    <source>
        <dbReference type="ARBA" id="ARBA00022692"/>
    </source>
</evidence>
<sequence length="232" mass="25801">MEHGPFTWFSLIPGLRNLPPHTAGSIVVALFLIVSSLLAFRRLRSVEEAIIPSDRLSITNLLELIVETTLSLLNDIIGHEGKRYLPLIGSLAFYILFSNLLGLIPGFTPPTGNLSTNFACALVVFFFYHYYGFRSNGIGYIKHFLGPLLPLAVIMFPVELISNLARPITLTVRLFANMTADHMVLEQALKVFLVIPVLAMMLGLFVCVVQTLIFCLLSTIYIALAVEETEHH</sequence>
<evidence type="ECO:0000256" key="2">
    <source>
        <dbReference type="ARBA" id="ARBA00006810"/>
    </source>
</evidence>
<dbReference type="GO" id="GO:0046933">
    <property type="term" value="F:proton-transporting ATP synthase activity, rotational mechanism"/>
    <property type="evidence" value="ECO:0007669"/>
    <property type="project" value="TreeGrafter"/>
</dbReference>
<evidence type="ECO:0000256" key="4">
    <source>
        <dbReference type="ARBA" id="ARBA00022547"/>
    </source>
</evidence>
<evidence type="ECO:0000313" key="12">
    <source>
        <dbReference type="EMBL" id="BAL57996.1"/>
    </source>
</evidence>
<dbReference type="PROSITE" id="PS00449">
    <property type="entry name" value="ATPASE_A"/>
    <property type="match status" value="1"/>
</dbReference>
<dbReference type="Gene3D" id="1.20.120.220">
    <property type="entry name" value="ATP synthase, F0 complex, subunit A"/>
    <property type="match status" value="1"/>
</dbReference>
<keyword evidence="10" id="KW-0066">ATP synthesis</keyword>
<accession>H5SPA4</accession>
<evidence type="ECO:0000256" key="10">
    <source>
        <dbReference type="ARBA" id="ARBA00023310"/>
    </source>
</evidence>
<dbReference type="InterPro" id="IPR045082">
    <property type="entry name" value="ATP_syn_F0_a_bact/chloroplast"/>
</dbReference>